<sequence length="797" mass="89793">MYSPELIPLESAVIPLTQKSVEKASRRLSNILAIKLSKSREHLAKAFGYRTHTSIVAQLKSERIVYAKTSTFLTLLDESIQSKHKRPLTHDEASLIVDGLGASVDKIFDDVTFYKFMRYVLVETGGDAPFIDYVYYYENIDCPEKWDVNESLQEAVINGEASVELADMIRDTLKTLRKVMSGVKSCEPYFQKKSPAKINSLLKRYKQDCIDALSTSVYSTYWVPVAYCRDCIETGYPFAPFISSQENLDKSVKKAMGDSSKILFGNTFVRLSDVVNIPQDCKWLDETADDGYDNVVNYTSSFVDSIGCVNFEGCYDTVEPLFPSNSEYMAGSGLAFGLWDTSSEALMTDSMLTVYNYMNSLGEFDYTTDSISEYSDLLALPIVVKGARLSSKGLSDISSIIANKLSSRADKRGSIAVGELVSSDIQTHKFIDKFIASALTAFFDRWPEKAAFFYDIQNCDIRVISKDTFCAPSGRNNSEVDHYLLYPETIEGCAYISMSYPLTRIASKMKGKVLPKNTLVNNLYILGEGEDEVSAHFEQVLRSGAQEWYFQETGYVCRHHLFSASSDLSKLVSLDKCHNVYALAIDQSSFDDPILLVGFDDDGCQVLNATIYHHNPSYSNDYFAYQADLLKTIEENIRGHLVFYSSEVLRPAQFGMPMYNPLIDEATHIQKYFQLFDEESGGGGDVGPLPVFDIYAECSLSVTRKDIQELFGLDYGRSGTAIDSSMMRHYLVLGGERTKKTIDYISPEYYSWFETCLELMLSSPKRDTYGFSTNDERVSIVKPHNPLYEKFIQLQSQ</sequence>
<protein>
    <submittedName>
        <fullName evidence="1">Uncharacterized protein</fullName>
    </submittedName>
</protein>
<name>A0A8H9MY72_VIBVL</name>
<dbReference type="EMBL" id="DACRBY010000001">
    <property type="protein sequence ID" value="HAS8538396.1"/>
    <property type="molecule type" value="Genomic_DNA"/>
</dbReference>
<comment type="caution">
    <text evidence="1">The sequence shown here is derived from an EMBL/GenBank/DDBJ whole genome shotgun (WGS) entry which is preliminary data.</text>
</comment>
<organism evidence="1">
    <name type="scientific">Vibrio vulnificus</name>
    <dbReference type="NCBI Taxonomy" id="672"/>
    <lineage>
        <taxon>Bacteria</taxon>
        <taxon>Pseudomonadati</taxon>
        <taxon>Pseudomonadota</taxon>
        <taxon>Gammaproteobacteria</taxon>
        <taxon>Vibrionales</taxon>
        <taxon>Vibrionaceae</taxon>
        <taxon>Vibrio</taxon>
    </lineage>
</organism>
<reference evidence="1" key="1">
    <citation type="journal article" date="2018" name="Genome Biol.">
        <title>SKESA: strategic k-mer extension for scrupulous assemblies.</title>
        <authorList>
            <person name="Souvorov A."/>
            <person name="Agarwala R."/>
            <person name="Lipman D.J."/>
        </authorList>
    </citation>
    <scope>NUCLEOTIDE SEQUENCE</scope>
    <source>
        <strain evidence="1">BCW_3452</strain>
    </source>
</reference>
<gene>
    <name evidence="1" type="ORF">I7730_01100</name>
</gene>
<evidence type="ECO:0000313" key="1">
    <source>
        <dbReference type="EMBL" id="HAS8538396.1"/>
    </source>
</evidence>
<reference evidence="1" key="2">
    <citation type="submission" date="2019-01" db="EMBL/GenBank/DDBJ databases">
        <authorList>
            <consortium name="NCBI Pathogen Detection Project"/>
        </authorList>
    </citation>
    <scope>NUCLEOTIDE SEQUENCE</scope>
    <source>
        <strain evidence="1">BCW_3452</strain>
    </source>
</reference>
<accession>A0A8H9MY72</accession>
<dbReference type="AlphaFoldDB" id="A0A8H9MY72"/>
<proteinExistence type="predicted"/>
<dbReference type="Proteomes" id="UP000863257">
    <property type="component" value="Unassembled WGS sequence"/>
</dbReference>